<protein>
    <submittedName>
        <fullName evidence="4">Uncharacterized protein</fullName>
    </submittedName>
</protein>
<dbReference type="Pfam" id="PF13432">
    <property type="entry name" value="TPR_16"/>
    <property type="match status" value="1"/>
</dbReference>
<dbReference type="InterPro" id="IPR019734">
    <property type="entry name" value="TPR_rpt"/>
</dbReference>
<organism evidence="4 5">
    <name type="scientific">Acidovorax kalamii</name>
    <dbReference type="NCBI Taxonomy" id="2004485"/>
    <lineage>
        <taxon>Bacteria</taxon>
        <taxon>Pseudomonadati</taxon>
        <taxon>Pseudomonadota</taxon>
        <taxon>Betaproteobacteria</taxon>
        <taxon>Burkholderiales</taxon>
        <taxon>Comamonadaceae</taxon>
        <taxon>Acidovorax</taxon>
    </lineage>
</organism>
<evidence type="ECO:0000256" key="2">
    <source>
        <dbReference type="ARBA" id="ARBA00022803"/>
    </source>
</evidence>
<dbReference type="AlphaFoldDB" id="A0A235ENS3"/>
<gene>
    <name evidence="4" type="ORF">CBY09_07965</name>
</gene>
<sequence>MTTTATPATGELQQLLATLMAADDIDDHDLELADSIVQRFPTACEALQARARIHLRLEDAEAARSDLQAAQALDATHWGNAWVRCLLAHAEGGAALQEALTLGQQVLATHPTHLDTLITLGKVHKALDAPEEAAACYRQACQAHPASFRAHNLLMQVLCELGREDEAIALIRAAQVPMHSYHMAIEYNLGTLLMKKSPRKAIEFLDIARQKMGRINNVQHNRAACLEKLDRYQDAIDEWSDLLEREPDWDWPRAGRARCYRDLEQFDAALADLQRLKQADPTSTQHLTLEATIHFDRADYPAALKALQALEQANELQGEFLTNLLGATYKNMGELDAARPYFEQAIADDPESYRALNNLAFCLLHNGRPNKGEATRALAVAEVAMALQPAQWAPREHRARALLALDRTKEALQVFDAWCASHPDDGTVALNYATALLDAGDHAQAAQRFEQLIARGISVPYCHWGRGKALGRLGKKEEARALLLKAQHLYTLEGQTSSAETCAETLADLEKPKSWLRRLMGG</sequence>
<dbReference type="InterPro" id="IPR011990">
    <property type="entry name" value="TPR-like_helical_dom_sf"/>
</dbReference>
<evidence type="ECO:0000313" key="4">
    <source>
        <dbReference type="EMBL" id="OYD50662.1"/>
    </source>
</evidence>
<dbReference type="OrthoDB" id="8646250at2"/>
<dbReference type="Gene3D" id="1.25.40.10">
    <property type="entry name" value="Tetratricopeptide repeat domain"/>
    <property type="match status" value="3"/>
</dbReference>
<dbReference type="SMART" id="SM00028">
    <property type="entry name" value="TPR"/>
    <property type="match status" value="6"/>
</dbReference>
<evidence type="ECO:0000313" key="5">
    <source>
        <dbReference type="Proteomes" id="UP000215441"/>
    </source>
</evidence>
<keyword evidence="5" id="KW-1185">Reference proteome</keyword>
<dbReference type="InterPro" id="IPR051012">
    <property type="entry name" value="CellSynth/LPSAsmb/PSIAsmb"/>
</dbReference>
<proteinExistence type="predicted"/>
<evidence type="ECO:0000256" key="1">
    <source>
        <dbReference type="ARBA" id="ARBA00022737"/>
    </source>
</evidence>
<dbReference type="PROSITE" id="PS50005">
    <property type="entry name" value="TPR"/>
    <property type="match status" value="1"/>
</dbReference>
<reference evidence="4 5" key="1">
    <citation type="submission" date="2017-07" db="EMBL/GenBank/DDBJ databases">
        <title>Acidovorax KNDSW TSA 6 genome sequence and assembly.</title>
        <authorList>
            <person name="Mayilraj S."/>
        </authorList>
    </citation>
    <scope>NUCLEOTIDE SEQUENCE [LARGE SCALE GENOMIC DNA]</scope>
    <source>
        <strain evidence="4 5">KNDSW-TSA6</strain>
    </source>
</reference>
<evidence type="ECO:0000256" key="3">
    <source>
        <dbReference type="PROSITE-ProRule" id="PRU00339"/>
    </source>
</evidence>
<keyword evidence="1" id="KW-0677">Repeat</keyword>
<feature type="repeat" description="TPR" evidence="3">
    <location>
        <begin position="319"/>
        <end position="352"/>
    </location>
</feature>
<dbReference type="EMBL" id="NOIG01000005">
    <property type="protein sequence ID" value="OYD50662.1"/>
    <property type="molecule type" value="Genomic_DNA"/>
</dbReference>
<dbReference type="PANTHER" id="PTHR45586:SF1">
    <property type="entry name" value="LIPOPOLYSACCHARIDE ASSEMBLY PROTEIN B"/>
    <property type="match status" value="1"/>
</dbReference>
<dbReference type="RefSeq" id="WP_094288256.1">
    <property type="nucleotide sequence ID" value="NZ_NOIG01000005.1"/>
</dbReference>
<keyword evidence="2 3" id="KW-0802">TPR repeat</keyword>
<dbReference type="Pfam" id="PF13429">
    <property type="entry name" value="TPR_15"/>
    <property type="match status" value="1"/>
</dbReference>
<dbReference type="PANTHER" id="PTHR45586">
    <property type="entry name" value="TPR REPEAT-CONTAINING PROTEIN PA4667"/>
    <property type="match status" value="1"/>
</dbReference>
<name>A0A235ENS3_9BURK</name>
<dbReference type="Proteomes" id="UP000215441">
    <property type="component" value="Unassembled WGS sequence"/>
</dbReference>
<comment type="caution">
    <text evidence="4">The sequence shown here is derived from an EMBL/GenBank/DDBJ whole genome shotgun (WGS) entry which is preliminary data.</text>
</comment>
<accession>A0A235ENS3</accession>
<dbReference type="SUPFAM" id="SSF48452">
    <property type="entry name" value="TPR-like"/>
    <property type="match status" value="2"/>
</dbReference>